<comment type="caution">
    <text evidence="1">The sequence shown here is derived from an EMBL/GenBank/DDBJ whole genome shotgun (WGS) entry which is preliminary data.</text>
</comment>
<gene>
    <name evidence="1" type="ORF">E5329_28785</name>
</gene>
<organism evidence="1 2">
    <name type="scientific">Petralouisia muris</name>
    <dbReference type="NCBI Taxonomy" id="3032872"/>
    <lineage>
        <taxon>Bacteria</taxon>
        <taxon>Bacillati</taxon>
        <taxon>Bacillota</taxon>
        <taxon>Clostridia</taxon>
        <taxon>Lachnospirales</taxon>
        <taxon>Lachnospiraceae</taxon>
        <taxon>Petralouisia</taxon>
    </lineage>
</organism>
<evidence type="ECO:0000313" key="2">
    <source>
        <dbReference type="Proteomes" id="UP000304953"/>
    </source>
</evidence>
<dbReference type="EMBL" id="SRYA01000177">
    <property type="protein sequence ID" value="TGY85668.1"/>
    <property type="molecule type" value="Genomic_DNA"/>
</dbReference>
<sequence length="188" mass="21216">MSDIEEKKRFMVRQWEDLKKSGGVTFSLNQMEQILQGGDGTVLTREEVMSKVIDYFNSCVKVVLDEDTQEKVTTWVRNPTKSGLALCLGIDKQTLLDYVKGVNSDGKAYSRTNPDYKRIVATEDFDILQRAYSLIETFYEEKLGENRNNAGTQGINCCRTAKTGKTCNATERGFTKIGNETGLWGGRR</sequence>
<dbReference type="Proteomes" id="UP000304953">
    <property type="component" value="Unassembled WGS sequence"/>
</dbReference>
<proteinExistence type="predicted"/>
<accession>A0AC61RLN2</accession>
<keyword evidence="2" id="KW-1185">Reference proteome</keyword>
<reference evidence="1" key="1">
    <citation type="submission" date="2019-04" db="EMBL/GenBank/DDBJ databases">
        <title>Microbes associate with the intestines of laboratory mice.</title>
        <authorList>
            <person name="Navarre W."/>
            <person name="Wong E."/>
            <person name="Huang K."/>
            <person name="Tropini C."/>
            <person name="Ng K."/>
            <person name="Yu B."/>
        </authorList>
    </citation>
    <scope>NUCLEOTIDE SEQUENCE</scope>
    <source>
        <strain evidence="1">NM01_1-7b</strain>
    </source>
</reference>
<evidence type="ECO:0000313" key="1">
    <source>
        <dbReference type="EMBL" id="TGY85668.1"/>
    </source>
</evidence>
<name>A0AC61RLN2_9FIRM</name>
<protein>
    <submittedName>
        <fullName evidence="1">Uncharacterized protein</fullName>
    </submittedName>
</protein>